<dbReference type="Pfam" id="PF13385">
    <property type="entry name" value="Laminin_G_3"/>
    <property type="match status" value="1"/>
</dbReference>
<protein>
    <submittedName>
        <fullName evidence="2">Concanavalin A-like lectin/glucanase</fullName>
    </submittedName>
</protein>
<feature type="transmembrane region" description="Helical" evidence="1">
    <location>
        <begin position="232"/>
        <end position="252"/>
    </location>
</feature>
<proteinExistence type="predicted"/>
<dbReference type="InterPro" id="IPR013320">
    <property type="entry name" value="ConA-like_dom_sf"/>
</dbReference>
<sequence length="268" mass="30961">MTKINNNMIINYYYFYYLVIIIFSNSISVFCQKQEQRTYRELITEPTIFTPEYNRIIGHAELPVVKNELSITLKIYLENHGPEVYGVFHKGTTDASRTPALWLGPTDSFPVLRFSTTGSADVGFNLNGYGFLLNRWYHIAYTISNPDKRMNFYIDGEWVGSSSITYIQGQSILFNDGPLYIGRHFGYKGFTGQINNFRYYNFRLSHSEVLMDYSGEDPTKHNDNDGCLNKSFVNLTIAFFLGMMVLSGILFIHKIIIRRSYQAIPNPM</sequence>
<dbReference type="SUPFAM" id="SSF49899">
    <property type="entry name" value="Concanavalin A-like lectins/glucanases"/>
    <property type="match status" value="1"/>
</dbReference>
<organism evidence="2 3">
    <name type="scientific">Gigaspora margarita</name>
    <dbReference type="NCBI Taxonomy" id="4874"/>
    <lineage>
        <taxon>Eukaryota</taxon>
        <taxon>Fungi</taxon>
        <taxon>Fungi incertae sedis</taxon>
        <taxon>Mucoromycota</taxon>
        <taxon>Glomeromycotina</taxon>
        <taxon>Glomeromycetes</taxon>
        <taxon>Diversisporales</taxon>
        <taxon>Gigasporaceae</taxon>
        <taxon>Gigaspora</taxon>
    </lineage>
</organism>
<gene>
    <name evidence="2" type="ORF">F8M41_013782</name>
</gene>
<dbReference type="Proteomes" id="UP000439903">
    <property type="component" value="Unassembled WGS sequence"/>
</dbReference>
<keyword evidence="3" id="KW-1185">Reference proteome</keyword>
<evidence type="ECO:0000256" key="1">
    <source>
        <dbReference type="SAM" id="Phobius"/>
    </source>
</evidence>
<keyword evidence="1" id="KW-0472">Membrane</keyword>
<reference evidence="2 3" key="1">
    <citation type="journal article" date="2019" name="Environ. Microbiol.">
        <title>At the nexus of three kingdoms: the genome of the mycorrhizal fungus Gigaspora margarita provides insights into plant, endobacterial and fungal interactions.</title>
        <authorList>
            <person name="Venice F."/>
            <person name="Ghignone S."/>
            <person name="Salvioli di Fossalunga A."/>
            <person name="Amselem J."/>
            <person name="Novero M."/>
            <person name="Xianan X."/>
            <person name="Sedzielewska Toro K."/>
            <person name="Morin E."/>
            <person name="Lipzen A."/>
            <person name="Grigoriev I.V."/>
            <person name="Henrissat B."/>
            <person name="Martin F.M."/>
            <person name="Bonfante P."/>
        </authorList>
    </citation>
    <scope>NUCLEOTIDE SEQUENCE [LARGE SCALE GENOMIC DNA]</scope>
    <source>
        <strain evidence="2 3">BEG34</strain>
    </source>
</reference>
<dbReference type="Gene3D" id="2.60.120.200">
    <property type="match status" value="1"/>
</dbReference>
<feature type="transmembrane region" description="Helical" evidence="1">
    <location>
        <begin position="12"/>
        <end position="30"/>
    </location>
</feature>
<dbReference type="GO" id="GO:0030246">
    <property type="term" value="F:carbohydrate binding"/>
    <property type="evidence" value="ECO:0007669"/>
    <property type="project" value="UniProtKB-KW"/>
</dbReference>
<keyword evidence="1" id="KW-0812">Transmembrane</keyword>
<dbReference type="EMBL" id="WTPW01000029">
    <property type="protein sequence ID" value="KAF0557267.1"/>
    <property type="molecule type" value="Genomic_DNA"/>
</dbReference>
<keyword evidence="2" id="KW-0430">Lectin</keyword>
<name>A0A8H4B3V4_GIGMA</name>
<keyword evidence="1" id="KW-1133">Transmembrane helix</keyword>
<dbReference type="AlphaFoldDB" id="A0A8H4B3V4"/>
<evidence type="ECO:0000313" key="2">
    <source>
        <dbReference type="EMBL" id="KAF0557267.1"/>
    </source>
</evidence>
<dbReference type="OrthoDB" id="2324354at2759"/>
<evidence type="ECO:0000313" key="3">
    <source>
        <dbReference type="Proteomes" id="UP000439903"/>
    </source>
</evidence>
<accession>A0A8H4B3V4</accession>
<comment type="caution">
    <text evidence="2">The sequence shown here is derived from an EMBL/GenBank/DDBJ whole genome shotgun (WGS) entry which is preliminary data.</text>
</comment>